<reference evidence="1 2" key="1">
    <citation type="journal article" date="2016" name="Nat. Commun.">
        <title>Thousands of microbial genomes shed light on interconnected biogeochemical processes in an aquifer system.</title>
        <authorList>
            <person name="Anantharaman K."/>
            <person name="Brown C.T."/>
            <person name="Hug L.A."/>
            <person name="Sharon I."/>
            <person name="Castelle C.J."/>
            <person name="Probst A.J."/>
            <person name="Thomas B.C."/>
            <person name="Singh A."/>
            <person name="Wilkins M.J."/>
            <person name="Karaoz U."/>
            <person name="Brodie E.L."/>
            <person name="Williams K.H."/>
            <person name="Hubbard S.S."/>
            <person name="Banfield J.F."/>
        </authorList>
    </citation>
    <scope>NUCLEOTIDE SEQUENCE [LARGE SCALE GENOMIC DNA]</scope>
    <source>
        <strain evidence="2">RIFCSPLOWO2_12_FULL_64_10</strain>
    </source>
</reference>
<dbReference type="InterPro" id="IPR046509">
    <property type="entry name" value="DUF6687"/>
</dbReference>
<name>A0A1F6D3Q5_HANXR</name>
<organism evidence="1 2">
    <name type="scientific">Handelsmanbacteria sp. (strain RIFCSPLOWO2_12_FULL_64_10)</name>
    <dbReference type="NCBI Taxonomy" id="1817868"/>
    <lineage>
        <taxon>Bacteria</taxon>
        <taxon>Candidatus Handelsmaniibacteriota</taxon>
    </lineage>
</organism>
<accession>A0A1F6D3Q5</accession>
<dbReference type="Pfam" id="PF20392">
    <property type="entry name" value="DUF6687"/>
    <property type="match status" value="1"/>
</dbReference>
<dbReference type="Proteomes" id="UP000178606">
    <property type="component" value="Unassembled WGS sequence"/>
</dbReference>
<sequence length="326" mass="36405">MEFVPYYLLKDRPHILVEGARDDHTVLSLSHWPKTGTPAPLRGDTSAEIVFNYLAAPDRARYAGGAQIVSSNTFSQDGAVAVWSLLNPDRAMKMRDLLLDVATAGDFSRYRDPLALKAAFTIAVFADPEVSPYRRELSGRSAEGVTAMLYKLLMFGLPDILTHIDDYRDLYEEEIEHVRESEALLKSGAARIQEFPEVDLVLVESPEPLHPAAVCPATDRLRVLTIHRGMYWLKYRPESWGIASRPVAPRIDLDPLATRLQVMETAPGTWTFDGVDAPAPNLGFIGEEGQPAPSGLSKDHFIEELVDYLKAHADDPTMRWNPYSEM</sequence>
<protein>
    <submittedName>
        <fullName evidence="1">Uncharacterized protein</fullName>
    </submittedName>
</protein>
<evidence type="ECO:0000313" key="1">
    <source>
        <dbReference type="EMBL" id="OGG56056.1"/>
    </source>
</evidence>
<gene>
    <name evidence="1" type="ORF">A3F84_12610</name>
</gene>
<dbReference type="AlphaFoldDB" id="A0A1F6D3Q5"/>
<dbReference type="EMBL" id="MFKF01000050">
    <property type="protein sequence ID" value="OGG56056.1"/>
    <property type="molecule type" value="Genomic_DNA"/>
</dbReference>
<evidence type="ECO:0000313" key="2">
    <source>
        <dbReference type="Proteomes" id="UP000178606"/>
    </source>
</evidence>
<proteinExistence type="predicted"/>
<comment type="caution">
    <text evidence="1">The sequence shown here is derived from an EMBL/GenBank/DDBJ whole genome shotgun (WGS) entry which is preliminary data.</text>
</comment>